<dbReference type="GeneID" id="68616116"/>
<dbReference type="InterPro" id="IPR011033">
    <property type="entry name" value="PRC_barrel-like_sf"/>
</dbReference>
<dbReference type="EMBL" id="BAABKX010000008">
    <property type="protein sequence ID" value="GAA5050481.1"/>
    <property type="molecule type" value="Genomic_DNA"/>
</dbReference>
<dbReference type="PANTHER" id="PTHR38137">
    <property type="entry name" value="PRC-BARREL DOMAIN PROTEIN"/>
    <property type="match status" value="1"/>
</dbReference>
<accession>A0AAV3UH47</accession>
<reference evidence="2 3" key="1">
    <citation type="journal article" date="2019" name="Int. J. Syst. Evol. Microbiol.">
        <title>The Global Catalogue of Microorganisms (GCM) 10K type strain sequencing project: providing services to taxonomists for standard genome sequencing and annotation.</title>
        <authorList>
            <consortium name="The Broad Institute Genomics Platform"/>
            <consortium name="The Broad Institute Genome Sequencing Center for Infectious Disease"/>
            <person name="Wu L."/>
            <person name="Ma J."/>
        </authorList>
    </citation>
    <scope>NUCLEOTIDE SEQUENCE [LARGE SCALE GENOMIC DNA]</scope>
    <source>
        <strain evidence="2 3">JCM 17504</strain>
    </source>
</reference>
<organism evidence="2 3">
    <name type="scientific">Haladaptatus pallidirubidus</name>
    <dbReference type="NCBI Taxonomy" id="1008152"/>
    <lineage>
        <taxon>Archaea</taxon>
        <taxon>Methanobacteriati</taxon>
        <taxon>Methanobacteriota</taxon>
        <taxon>Stenosarchaea group</taxon>
        <taxon>Halobacteria</taxon>
        <taxon>Halobacteriales</taxon>
        <taxon>Haladaptataceae</taxon>
        <taxon>Haladaptatus</taxon>
    </lineage>
</organism>
<evidence type="ECO:0000313" key="3">
    <source>
        <dbReference type="Proteomes" id="UP001501729"/>
    </source>
</evidence>
<dbReference type="RefSeq" id="WP_227777808.1">
    <property type="nucleotide sequence ID" value="NZ_BAABKX010000008.1"/>
</dbReference>
<comment type="caution">
    <text evidence="2">The sequence shown here is derived from an EMBL/GenBank/DDBJ whole genome shotgun (WGS) entry which is preliminary data.</text>
</comment>
<dbReference type="PANTHER" id="PTHR38137:SF2">
    <property type="entry name" value="PRC-BARREL DOMAIN-CONTAINING PROTEIN"/>
    <property type="match status" value="1"/>
</dbReference>
<evidence type="ECO:0000313" key="2">
    <source>
        <dbReference type="EMBL" id="GAA5050481.1"/>
    </source>
</evidence>
<evidence type="ECO:0000259" key="1">
    <source>
        <dbReference type="Pfam" id="PF05239"/>
    </source>
</evidence>
<dbReference type="Gene3D" id="2.30.30.240">
    <property type="entry name" value="PRC-barrel domain"/>
    <property type="match status" value="1"/>
</dbReference>
<dbReference type="SUPFAM" id="SSF50346">
    <property type="entry name" value="PRC-barrel domain"/>
    <property type="match status" value="1"/>
</dbReference>
<gene>
    <name evidence="2" type="ORF">GCM10025751_24620</name>
</gene>
<dbReference type="Pfam" id="PF05239">
    <property type="entry name" value="PRC"/>
    <property type="match status" value="1"/>
</dbReference>
<keyword evidence="3" id="KW-1185">Reference proteome</keyword>
<proteinExistence type="predicted"/>
<name>A0AAV3UH47_9EURY</name>
<dbReference type="InterPro" id="IPR027275">
    <property type="entry name" value="PRC-brl_dom"/>
</dbReference>
<dbReference type="AlphaFoldDB" id="A0AAV3UH47"/>
<feature type="domain" description="PRC-barrel" evidence="1">
    <location>
        <begin position="3"/>
        <end position="78"/>
    </location>
</feature>
<protein>
    <recommendedName>
        <fullName evidence="1">PRC-barrel domain-containing protein</fullName>
    </recommendedName>
</protein>
<dbReference type="Proteomes" id="UP001501729">
    <property type="component" value="Unassembled WGS sequence"/>
</dbReference>
<sequence length="90" mass="9722">MSNVFIQNIIGMDVSSTNGVAIGTLKTVTMNMKTGKLSNLIVEPTKDSKMPGDISVDENGQFQFSISKVRAVNDHIIVGPEDNPDTDQIL</sequence>